<dbReference type="CDD" id="cd06986">
    <property type="entry name" value="cupin_MmsR-like_N"/>
    <property type="match status" value="1"/>
</dbReference>
<dbReference type="InterPro" id="IPR014710">
    <property type="entry name" value="RmlC-like_jellyroll"/>
</dbReference>
<reference evidence="3 4" key="1">
    <citation type="submission" date="2019-08" db="EMBL/GenBank/DDBJ databases">
        <title>In-depth cultivation of the pig gut microbiome towards novel bacterial diversity and tailored functional studies.</title>
        <authorList>
            <person name="Wylensek D."/>
            <person name="Hitch T.C.A."/>
            <person name="Clavel T."/>
        </authorList>
    </citation>
    <scope>NUCLEOTIDE SEQUENCE [LARGE SCALE GENOMIC DNA]</scope>
    <source>
        <strain evidence="3 4">BSM-380-WT-5A</strain>
    </source>
</reference>
<keyword evidence="4" id="KW-1185">Reference proteome</keyword>
<dbReference type="InterPro" id="IPR037923">
    <property type="entry name" value="HTH-like"/>
</dbReference>
<dbReference type="InterPro" id="IPR003313">
    <property type="entry name" value="AraC-bd"/>
</dbReference>
<dbReference type="RefSeq" id="WP_154433141.1">
    <property type="nucleotide sequence ID" value="NZ_VUMS01000045.1"/>
</dbReference>
<dbReference type="EMBL" id="VUMS01000045">
    <property type="protein sequence ID" value="MST67815.1"/>
    <property type="molecule type" value="Genomic_DNA"/>
</dbReference>
<gene>
    <name evidence="3" type="ORF">FYJ57_14150</name>
</gene>
<dbReference type="SUPFAM" id="SSF51215">
    <property type="entry name" value="Regulatory protein AraC"/>
    <property type="match status" value="1"/>
</dbReference>
<dbReference type="AlphaFoldDB" id="A0A7X2P5E0"/>
<accession>A0A7X2P5E0</accession>
<comment type="caution">
    <text evidence="3">The sequence shown here is derived from an EMBL/GenBank/DDBJ whole genome shotgun (WGS) entry which is preliminary data.</text>
</comment>
<dbReference type="Gene3D" id="2.60.120.10">
    <property type="entry name" value="Jelly Rolls"/>
    <property type="match status" value="1"/>
</dbReference>
<evidence type="ECO:0000313" key="4">
    <source>
        <dbReference type="Proteomes" id="UP000440513"/>
    </source>
</evidence>
<evidence type="ECO:0000256" key="1">
    <source>
        <dbReference type="ARBA" id="ARBA00023125"/>
    </source>
</evidence>
<dbReference type="Proteomes" id="UP000440513">
    <property type="component" value="Unassembled WGS sequence"/>
</dbReference>
<feature type="domain" description="AraC-type arabinose-binding/dimerisation" evidence="2">
    <location>
        <begin position="31"/>
        <end position="139"/>
    </location>
</feature>
<sequence>MKHVSGYTNSARFRALEDLQKDSADLCLIYCGWEYCEPGHRYGPNMRTTYVLHIIRSGRGTLEIHNQKYELTAGDAFLLCPDVEAWYEADWEDPWSYMWVGFTGYRAQEYAGHAGFTKRTPIRKVNCGKELNENANPPAMLGRIV</sequence>
<evidence type="ECO:0000313" key="3">
    <source>
        <dbReference type="EMBL" id="MST67815.1"/>
    </source>
</evidence>
<keyword evidence="1" id="KW-0238">DNA-binding</keyword>
<name>A0A7X2P5E0_9FIRM</name>
<dbReference type="Pfam" id="PF02311">
    <property type="entry name" value="AraC_binding"/>
    <property type="match status" value="1"/>
</dbReference>
<protein>
    <recommendedName>
        <fullName evidence="2">AraC-type arabinose-binding/dimerisation domain-containing protein</fullName>
    </recommendedName>
</protein>
<evidence type="ECO:0000259" key="2">
    <source>
        <dbReference type="Pfam" id="PF02311"/>
    </source>
</evidence>
<dbReference type="GO" id="GO:0003677">
    <property type="term" value="F:DNA binding"/>
    <property type="evidence" value="ECO:0007669"/>
    <property type="project" value="UniProtKB-KW"/>
</dbReference>
<dbReference type="GO" id="GO:0006355">
    <property type="term" value="P:regulation of DNA-templated transcription"/>
    <property type="evidence" value="ECO:0007669"/>
    <property type="project" value="InterPro"/>
</dbReference>
<proteinExistence type="predicted"/>
<organism evidence="3 4">
    <name type="scientific">Oliverpabstia intestinalis</name>
    <dbReference type="NCBI Taxonomy" id="2606633"/>
    <lineage>
        <taxon>Bacteria</taxon>
        <taxon>Bacillati</taxon>
        <taxon>Bacillota</taxon>
        <taxon>Clostridia</taxon>
        <taxon>Lachnospirales</taxon>
        <taxon>Lachnospiraceae</taxon>
        <taxon>Oliverpabstia</taxon>
    </lineage>
</organism>